<dbReference type="SUPFAM" id="SSF53041">
    <property type="entry name" value="Resolvase-like"/>
    <property type="match status" value="1"/>
</dbReference>
<dbReference type="InterPro" id="IPR006119">
    <property type="entry name" value="Resolv_N"/>
</dbReference>
<dbReference type="PATRIC" id="fig|1121448.10.peg.3307"/>
<dbReference type="GO" id="GO:0000150">
    <property type="term" value="F:DNA strand exchange activity"/>
    <property type="evidence" value="ECO:0007669"/>
    <property type="project" value="InterPro"/>
</dbReference>
<protein>
    <submittedName>
        <fullName evidence="2">Putative site-specific recombinase</fullName>
    </submittedName>
</protein>
<organism evidence="2 3">
    <name type="scientific">Megalodesulfovibrio gigas (strain ATCC 19364 / DSM 1382 / NCIMB 9332 / VKM B-1759)</name>
    <name type="common">Desulfovibrio gigas</name>
    <dbReference type="NCBI Taxonomy" id="1121448"/>
    <lineage>
        <taxon>Bacteria</taxon>
        <taxon>Pseudomonadati</taxon>
        <taxon>Thermodesulfobacteriota</taxon>
        <taxon>Desulfovibrionia</taxon>
        <taxon>Desulfovibrionales</taxon>
        <taxon>Desulfovibrionaceae</taxon>
        <taxon>Megalodesulfovibrio</taxon>
    </lineage>
</organism>
<dbReference type="KEGG" id="dgg:DGI_3350"/>
<dbReference type="EMBL" id="CP006585">
    <property type="protein sequence ID" value="AGW15043.1"/>
    <property type="molecule type" value="Genomic_DNA"/>
</dbReference>
<proteinExistence type="predicted"/>
<name>T2GFH7_MEGG1</name>
<evidence type="ECO:0000313" key="3">
    <source>
        <dbReference type="Proteomes" id="UP000016587"/>
    </source>
</evidence>
<dbReference type="Proteomes" id="UP000016587">
    <property type="component" value="Chromosome"/>
</dbReference>
<accession>T2GFH7</accession>
<dbReference type="HOGENOM" id="CLU_010686_9_2_7"/>
<reference evidence="2 3" key="1">
    <citation type="journal article" date="2013" name="J. Bacteriol.">
        <title>Roles of HynAB and Ech, the only two hydrogenases found in the model sulfate reducer Desulfovibrio gigas.</title>
        <authorList>
            <person name="Morais-Silva F.O."/>
            <person name="Santos C.I."/>
            <person name="Rodrigues R."/>
            <person name="Pereira I.A."/>
            <person name="Rodrigues-Pousada C."/>
        </authorList>
    </citation>
    <scope>NUCLEOTIDE SEQUENCE [LARGE SCALE GENOMIC DNA]</scope>
    <source>
        <strain evidence="3">ATCC 19364 / DSM 1382 / NCIMB 9332 / VKM B-1759</strain>
    </source>
</reference>
<dbReference type="GO" id="GO:0003677">
    <property type="term" value="F:DNA binding"/>
    <property type="evidence" value="ECO:0007669"/>
    <property type="project" value="InterPro"/>
</dbReference>
<dbReference type="PROSITE" id="PS51736">
    <property type="entry name" value="RECOMBINASES_3"/>
    <property type="match status" value="1"/>
</dbReference>
<dbReference type="InterPro" id="IPR036162">
    <property type="entry name" value="Resolvase-like_N_sf"/>
</dbReference>
<evidence type="ECO:0000313" key="2">
    <source>
        <dbReference type="EMBL" id="AGW15043.1"/>
    </source>
</evidence>
<gene>
    <name evidence="2" type="ORF">DGI_3350</name>
</gene>
<sequence length="96" mass="10603">MTKKHTRKADATGRLLFKMLGAIGQFVTEIRAERQMDGILKAKGNGIKFGCSKALSHQGVLVLQQKRASGLQIKELMREYGLSKATIYRHLGNAMG</sequence>
<dbReference type="AlphaFoldDB" id="T2GFH7"/>
<dbReference type="eggNOG" id="COG1961">
    <property type="taxonomic scope" value="Bacteria"/>
</dbReference>
<keyword evidence="3" id="KW-1185">Reference proteome</keyword>
<dbReference type="STRING" id="1121448.DGI_3350"/>
<evidence type="ECO:0000259" key="1">
    <source>
        <dbReference type="PROSITE" id="PS51736"/>
    </source>
</evidence>
<feature type="domain" description="Resolvase/invertase-type recombinase catalytic" evidence="1">
    <location>
        <begin position="1"/>
        <end position="46"/>
    </location>
</feature>
<reference evidence="3" key="2">
    <citation type="submission" date="2013-07" db="EMBL/GenBank/DDBJ databases">
        <authorList>
            <person name="Morais-Silva F.O."/>
            <person name="Rezende A.M."/>
            <person name="Pimentel C."/>
            <person name="Resende D.M."/>
            <person name="Santos C.I."/>
            <person name="Clemente C."/>
            <person name="de Oliveira L.M."/>
            <person name="da Silva S.M."/>
            <person name="Costa D.A."/>
            <person name="Varela-Raposo A."/>
            <person name="Horacio E.C.A."/>
            <person name="Matos M."/>
            <person name="Flores O."/>
            <person name="Ruiz J.C."/>
            <person name="Rodrigues-Pousada C."/>
        </authorList>
    </citation>
    <scope>NUCLEOTIDE SEQUENCE [LARGE SCALE GENOMIC DNA]</scope>
    <source>
        <strain evidence="3">ATCC 19364 / DSM 1382 / NCIMB 9332 / VKM B-1759</strain>
    </source>
</reference>
<dbReference type="RefSeq" id="WP_021762157.1">
    <property type="nucleotide sequence ID" value="NC_022444.1"/>
</dbReference>